<dbReference type="HAMAP" id="MF_02124">
    <property type="entry name" value="GlgE"/>
    <property type="match status" value="1"/>
</dbReference>
<dbReference type="GO" id="GO:0016758">
    <property type="term" value="F:hexosyltransferase activity"/>
    <property type="evidence" value="ECO:0007669"/>
    <property type="project" value="UniProtKB-UniRule"/>
</dbReference>
<dbReference type="InterPro" id="IPR026585">
    <property type="entry name" value="GlgE"/>
</dbReference>
<dbReference type="Gene3D" id="2.60.40.1180">
    <property type="entry name" value="Golgi alpha-mannosidase II"/>
    <property type="match status" value="1"/>
</dbReference>
<evidence type="ECO:0000256" key="3">
    <source>
        <dbReference type="ARBA" id="ARBA00022679"/>
    </source>
</evidence>
<dbReference type="SMART" id="SM00642">
    <property type="entry name" value="Aamy"/>
    <property type="match status" value="1"/>
</dbReference>
<organism evidence="8 9">
    <name type="scientific">Arthrobacter nitrophenolicus</name>
    <dbReference type="NCBI Taxonomy" id="683150"/>
    <lineage>
        <taxon>Bacteria</taxon>
        <taxon>Bacillati</taxon>
        <taxon>Actinomycetota</taxon>
        <taxon>Actinomycetes</taxon>
        <taxon>Micrococcales</taxon>
        <taxon>Micrococcaceae</taxon>
        <taxon>Arthrobacter</taxon>
    </lineage>
</organism>
<sequence>MPRGSITEGLRFGRFPITAVQPVVEGGKFPAKALPGEGIVVGATCFREGHDQLGVSAVLLDPSGAERQRVRLAPPRGERGMGTDRWEGILTPSETGHWSFVIEAWHDRYGTWHHNAEVKIAAGIDVELMLAEGAALLSEASDDDSRNEADRATLRWVAERLADQSLSPEDRLAAGFSQGVADIVARQPIRELVTVSEKFPLNVERDRAGRGAWYEFFPRSEGAVKDHSTGVWTSGNFRTAARRLDAVAAMGFDVLYMPPIHPIGVKHRKGPNNTLVAGPHDPGSPWAIGSEEGGHDAIHPDLGTFEDFDAFVARANELGLEVALDLALQAAPDHPWVTSHPEWFTTRVDGSIAYAENPPKKYQDIYPLNFDNDPEGLSNEILRIVLLWVSHGVKIFRVDNPHTKPVWFWEWLIAEVNKAVPGVVFLAEAFTRPAMMHALGRAGFQQSYTYFTWRNTKKEIEDYFQEVSHESPAFFRPNFFVNTPDILTPYLQFGGPPAFRIRAVLAATASPLWGVYAGYELYEHVARPGAEEYIDNEKFEYKARDWNAAAESGRTLAPFITRLNHLRRDHPALQDLQNLTVHQSTDASTVVYSKHKTLPDGSKDTLIVVVNVDPHVTKECTVTLDLAALELDPQDLTANGGFYVDDLISGESWEWGEYNYVRLDPHVEPAHILSVRRMHQ</sequence>
<dbReference type="GO" id="GO:0030979">
    <property type="term" value="P:alpha-glucan biosynthetic process"/>
    <property type="evidence" value="ECO:0007669"/>
    <property type="project" value="UniProtKB-UniRule"/>
</dbReference>
<feature type="active site" description="Nucleophile" evidence="6">
    <location>
        <position position="399"/>
    </location>
</feature>
<accession>L8TTI5</accession>
<dbReference type="PANTHER" id="PTHR47786">
    <property type="entry name" value="ALPHA-1,4-GLUCAN:MALTOSE-1-PHOSPHATE MALTOSYLTRANSFERASE"/>
    <property type="match status" value="1"/>
</dbReference>
<evidence type="ECO:0000313" key="9">
    <source>
        <dbReference type="Proteomes" id="UP000011189"/>
    </source>
</evidence>
<comment type="subunit">
    <text evidence="1 6">Homodimer.</text>
</comment>
<feature type="binding site" evidence="6">
    <location>
        <begin position="538"/>
        <end position="539"/>
    </location>
    <ligand>
        <name>alpha-maltose 1-phosphate</name>
        <dbReference type="ChEBI" id="CHEBI:63576"/>
    </ligand>
</feature>
<dbReference type="PANTHER" id="PTHR47786:SF2">
    <property type="entry name" value="GLYCOSYL HYDROLASE FAMILY 13 CATALYTIC DOMAIN-CONTAINING PROTEIN"/>
    <property type="match status" value="1"/>
</dbReference>
<feature type="binding site" evidence="6">
    <location>
        <position position="400"/>
    </location>
    <ligand>
        <name>alpha-maltose 1-phosphate</name>
        <dbReference type="ChEBI" id="CHEBI:63576"/>
    </ligand>
</feature>
<comment type="caution">
    <text evidence="8">The sequence shown here is derived from an EMBL/GenBank/DDBJ whole genome shotgun (WGS) entry which is preliminary data.</text>
</comment>
<protein>
    <recommendedName>
        <fullName evidence="6">Alpha-1,4-glucan:maltose-1-phosphate maltosyltransferase</fullName>
        <shortName evidence="6">GMPMT</shortName>
        <ecNumber evidence="6">2.4.99.16</ecNumber>
    </recommendedName>
    <alternativeName>
        <fullName evidence="6">(1-&gt;4)-alpha-D-glucan:maltose-1-phosphate alpha-D-maltosyltransferase</fullName>
    </alternativeName>
</protein>
<dbReference type="InterPro" id="IPR006047">
    <property type="entry name" value="GH13_cat_dom"/>
</dbReference>
<keyword evidence="4 6" id="KW-0119">Carbohydrate metabolism</keyword>
<evidence type="ECO:0000259" key="7">
    <source>
        <dbReference type="SMART" id="SM00642"/>
    </source>
</evidence>
<feature type="binding site" evidence="6">
    <location>
        <position position="364"/>
    </location>
    <ligand>
        <name>alpha-maltose 1-phosphate</name>
        <dbReference type="ChEBI" id="CHEBI:63576"/>
    </ligand>
</feature>
<keyword evidence="2 6" id="KW-0328">Glycosyltransferase</keyword>
<dbReference type="GO" id="GO:0004553">
    <property type="term" value="F:hydrolase activity, hydrolyzing O-glycosyl compounds"/>
    <property type="evidence" value="ECO:0007669"/>
    <property type="project" value="InterPro"/>
</dbReference>
<evidence type="ECO:0000313" key="8">
    <source>
        <dbReference type="EMBL" id="ELT45026.1"/>
    </source>
</evidence>
<evidence type="ECO:0000256" key="5">
    <source>
        <dbReference type="ARBA" id="ARBA00048735"/>
    </source>
</evidence>
<evidence type="ECO:0000256" key="4">
    <source>
        <dbReference type="ARBA" id="ARBA00023277"/>
    </source>
</evidence>
<dbReference type="EMBL" id="AOFD01000013">
    <property type="protein sequence ID" value="ELT45026.1"/>
    <property type="molecule type" value="Genomic_DNA"/>
</dbReference>
<dbReference type="InterPro" id="IPR049171">
    <property type="entry name" value="GLGE_C"/>
</dbReference>
<comment type="catalytic activity">
    <reaction evidence="5 6">
        <text>alpha-maltose 1-phosphate + [(1-&gt;4)-alpha-D-glucosyl](n) = [(1-&gt;4)-alpha-D-glucosyl](n+2) + phosphate</text>
        <dbReference type="Rhea" id="RHEA:42692"/>
        <dbReference type="Rhea" id="RHEA-COMP:9584"/>
        <dbReference type="Rhea" id="RHEA-COMP:10183"/>
        <dbReference type="ChEBI" id="CHEBI:15444"/>
        <dbReference type="ChEBI" id="CHEBI:43474"/>
        <dbReference type="ChEBI" id="CHEBI:63576"/>
        <dbReference type="EC" id="2.4.99.16"/>
    </reaction>
</comment>
<dbReference type="Gene3D" id="2.60.40.10">
    <property type="entry name" value="Immunoglobulins"/>
    <property type="match status" value="1"/>
</dbReference>
<comment type="function">
    <text evidence="6">Maltosyltransferase that uses maltose 1-phosphate (M1P) as the sugar donor to elongate linear or branched alpha-(1-&gt;4)-glucans. Is involved in a branched alpha-glucan biosynthetic pathway from trehalose, together with TreS, Mak and GlgB.</text>
</comment>
<keyword evidence="3 6" id="KW-0808">Transferase</keyword>
<proteinExistence type="inferred from homology"/>
<dbReference type="InterPro" id="IPR013783">
    <property type="entry name" value="Ig-like_fold"/>
</dbReference>
<reference evidence="9" key="1">
    <citation type="journal article" date="2013" name="Genome Announc.">
        <title>Draft Genome Sequence of the 2-Chloro-4-Nitrophenol-Degrading Bacterium Arthrobacter sp. Strain SJCon.</title>
        <authorList>
            <person name="Vikram S."/>
            <person name="Kumar S."/>
            <person name="Vaidya B."/>
            <person name="Pinnaka A.K."/>
            <person name="Raghava G.P."/>
        </authorList>
    </citation>
    <scope>NUCLEOTIDE SEQUENCE [LARGE SCALE GENOMIC DNA]</scope>
    <source>
        <strain evidence="9">SJCon</strain>
    </source>
</reference>
<dbReference type="EC" id="2.4.99.16" evidence="6"/>
<dbReference type="Pfam" id="PF21702">
    <property type="entry name" value="GLGE_C"/>
    <property type="match status" value="1"/>
</dbReference>
<dbReference type="Proteomes" id="UP000011189">
    <property type="component" value="Unassembled WGS sequence"/>
</dbReference>
<dbReference type="InterPro" id="IPR013780">
    <property type="entry name" value="Glyco_hydro_b"/>
</dbReference>
<feature type="binding site" evidence="6">
    <location>
        <position position="329"/>
    </location>
    <ligand>
        <name>alpha-maltose 1-phosphate</name>
        <dbReference type="ChEBI" id="CHEBI:63576"/>
    </ligand>
</feature>
<dbReference type="PATRIC" id="fig|683150.5.peg.1523"/>
<feature type="binding site" evidence="6">
    <location>
        <position position="269"/>
    </location>
    <ligand>
        <name>alpha-maltose 1-phosphate</name>
        <dbReference type="ChEBI" id="CHEBI:63576"/>
    </ligand>
</feature>
<dbReference type="CDD" id="cd11344">
    <property type="entry name" value="AmyAc_GlgE_like"/>
    <property type="match status" value="1"/>
</dbReference>
<dbReference type="Pfam" id="PF11896">
    <property type="entry name" value="GlgE_dom_N_S"/>
    <property type="match status" value="1"/>
</dbReference>
<feature type="active site" description="Proton donor" evidence="6">
    <location>
        <position position="428"/>
    </location>
</feature>
<evidence type="ECO:0000256" key="2">
    <source>
        <dbReference type="ARBA" id="ARBA00022676"/>
    </source>
</evidence>
<dbReference type="AlphaFoldDB" id="L8TTI5"/>
<dbReference type="InterPro" id="IPR017853">
    <property type="entry name" value="GH"/>
</dbReference>
<evidence type="ECO:0000256" key="1">
    <source>
        <dbReference type="ARBA" id="ARBA00011738"/>
    </source>
</evidence>
<name>L8TTI5_9MICC</name>
<dbReference type="Gene3D" id="1.20.58.80">
    <property type="entry name" value="Phosphotransferase system, lactose/cellobiose-type IIA subunit"/>
    <property type="match status" value="1"/>
</dbReference>
<dbReference type="InterPro" id="IPR021828">
    <property type="entry name" value="GlgE_dom_N/S"/>
</dbReference>
<gene>
    <name evidence="6" type="primary">glgE</name>
    <name evidence="8" type="ORF">G205_07620</name>
</gene>
<comment type="similarity">
    <text evidence="6">Belongs to the glycosyl hydrolase 13 family. GlgE subfamily.</text>
</comment>
<dbReference type="Gene3D" id="3.20.20.80">
    <property type="entry name" value="Glycosidases"/>
    <property type="match status" value="1"/>
</dbReference>
<feature type="site" description="Transition state stabilizer" evidence="6">
    <location>
        <position position="485"/>
    </location>
</feature>
<dbReference type="SMR" id="L8TTI5"/>
<dbReference type="RefSeq" id="WP_009357279.1">
    <property type="nucleotide sequence ID" value="NZ_AOFD01000013.1"/>
</dbReference>
<evidence type="ECO:0000256" key="6">
    <source>
        <dbReference type="HAMAP-Rule" id="MF_02124"/>
    </source>
</evidence>
<dbReference type="SUPFAM" id="SSF51445">
    <property type="entry name" value="(Trans)glycosidases"/>
    <property type="match status" value="1"/>
</dbReference>
<keyword evidence="9" id="KW-1185">Reference proteome</keyword>
<feature type="domain" description="Glycosyl hydrolase family 13 catalytic" evidence="7">
    <location>
        <begin position="211"/>
        <end position="567"/>
    </location>
</feature>